<name>A0A9W8LWH5_9FUNG</name>
<comment type="caution">
    <text evidence="2">The sequence shown here is derived from an EMBL/GenBank/DDBJ whole genome shotgun (WGS) entry which is preliminary data.</text>
</comment>
<evidence type="ECO:0000256" key="1">
    <source>
        <dbReference type="SAM" id="MobiDB-lite"/>
    </source>
</evidence>
<proteinExistence type="predicted"/>
<organism evidence="2 3">
    <name type="scientific">Coemansia brasiliensis</name>
    <dbReference type="NCBI Taxonomy" id="2650707"/>
    <lineage>
        <taxon>Eukaryota</taxon>
        <taxon>Fungi</taxon>
        <taxon>Fungi incertae sedis</taxon>
        <taxon>Zoopagomycota</taxon>
        <taxon>Kickxellomycotina</taxon>
        <taxon>Kickxellomycetes</taxon>
        <taxon>Kickxellales</taxon>
        <taxon>Kickxellaceae</taxon>
        <taxon>Coemansia</taxon>
    </lineage>
</organism>
<dbReference type="GO" id="GO:0044772">
    <property type="term" value="P:mitotic cell cycle phase transition"/>
    <property type="evidence" value="ECO:0007669"/>
    <property type="project" value="InterPro"/>
</dbReference>
<dbReference type="OrthoDB" id="5590282at2759"/>
<dbReference type="Proteomes" id="UP001139887">
    <property type="component" value="Unassembled WGS sequence"/>
</dbReference>
<sequence length="236" mass="25334">MATVVARKPRIPLAAMDAAKSQIYRDPVKRAPRPRRAAAAAAGSAIQAVLTGDSKANRPMRILRSTSASNIPQAKPAAEKPAAEEPKPAQVAGRKRRANSVELARAVRARTSADVSVAVRTSSARSDTTAFAEETAWTESQSCSGQSHSDSQATAVEEGARAEAVTRKIAKPSRAFSSMRSLAGPAVFDLPAKNNTEQVQDWDDIDADDADDPLMVSEYISDIIEYMRKLEKKTMP</sequence>
<feature type="region of interest" description="Disordered" evidence="1">
    <location>
        <begin position="52"/>
        <end position="99"/>
    </location>
</feature>
<reference evidence="2" key="1">
    <citation type="submission" date="2022-07" db="EMBL/GenBank/DDBJ databases">
        <title>Phylogenomic reconstructions and comparative analyses of Kickxellomycotina fungi.</title>
        <authorList>
            <person name="Reynolds N.K."/>
            <person name="Stajich J.E."/>
            <person name="Barry K."/>
            <person name="Grigoriev I.V."/>
            <person name="Crous P."/>
            <person name="Smith M.E."/>
        </authorList>
    </citation>
    <scope>NUCLEOTIDE SEQUENCE</scope>
    <source>
        <strain evidence="2">NRRL 1566</strain>
    </source>
</reference>
<gene>
    <name evidence="2" type="primary">CLB2_1</name>
    <name evidence="2" type="ORF">IWW36_005600</name>
</gene>
<dbReference type="GO" id="GO:0016538">
    <property type="term" value="F:cyclin-dependent protein serine/threonine kinase regulator activity"/>
    <property type="evidence" value="ECO:0007669"/>
    <property type="project" value="InterPro"/>
</dbReference>
<dbReference type="InterPro" id="IPR046965">
    <property type="entry name" value="Cyclin_A/B-like"/>
</dbReference>
<feature type="non-terminal residue" evidence="2">
    <location>
        <position position="236"/>
    </location>
</feature>
<dbReference type="EMBL" id="JANBUW010001453">
    <property type="protein sequence ID" value="KAJ2843328.1"/>
    <property type="molecule type" value="Genomic_DNA"/>
</dbReference>
<evidence type="ECO:0000313" key="3">
    <source>
        <dbReference type="Proteomes" id="UP001139887"/>
    </source>
</evidence>
<evidence type="ECO:0000313" key="2">
    <source>
        <dbReference type="EMBL" id="KAJ2843328.1"/>
    </source>
</evidence>
<protein>
    <submittedName>
        <fullName evidence="2">G2/mitotic-specific cyclin</fullName>
    </submittedName>
</protein>
<feature type="compositionally biased region" description="Low complexity" evidence="1">
    <location>
        <begin position="137"/>
        <end position="152"/>
    </location>
</feature>
<keyword evidence="3" id="KW-1185">Reference proteome</keyword>
<accession>A0A9W8LWH5</accession>
<feature type="region of interest" description="Disordered" evidence="1">
    <location>
        <begin position="137"/>
        <end position="159"/>
    </location>
</feature>
<dbReference type="PIRSF" id="PIRSF001771">
    <property type="entry name" value="Cyclin_A_B_D_E"/>
    <property type="match status" value="1"/>
</dbReference>
<feature type="compositionally biased region" description="Basic and acidic residues" evidence="1">
    <location>
        <begin position="77"/>
        <end position="87"/>
    </location>
</feature>
<dbReference type="AlphaFoldDB" id="A0A9W8LWH5"/>